<reference evidence="2 3" key="1">
    <citation type="submission" date="2023-10" db="EMBL/GenBank/DDBJ databases">
        <title>Virgibacillus soli CC-YMP-6 genome.</title>
        <authorList>
            <person name="Miliotis G."/>
            <person name="Sengupta P."/>
            <person name="Hameed A."/>
            <person name="Chuvochina M."/>
            <person name="Mcdonagh F."/>
            <person name="Simpson A.C."/>
            <person name="Singh N.K."/>
            <person name="Rekha P.D."/>
            <person name="Raman K."/>
            <person name="Hugenholtz P."/>
            <person name="Venkateswaran K."/>
        </authorList>
    </citation>
    <scope>NUCLEOTIDE SEQUENCE [LARGE SCALE GENOMIC DNA]</scope>
    <source>
        <strain evidence="2 3">CC-YMP-6</strain>
    </source>
</reference>
<accession>A0ABU5CRJ0</accession>
<evidence type="ECO:0000313" key="3">
    <source>
        <dbReference type="Proteomes" id="UP001275315"/>
    </source>
</evidence>
<feature type="transmembrane region" description="Helical" evidence="1">
    <location>
        <begin position="16"/>
        <end position="41"/>
    </location>
</feature>
<keyword evidence="3" id="KW-1185">Reference proteome</keyword>
<feature type="transmembrane region" description="Helical" evidence="1">
    <location>
        <begin position="155"/>
        <end position="177"/>
    </location>
</feature>
<keyword evidence="1" id="KW-0472">Membrane</keyword>
<dbReference type="EMBL" id="JAWDIQ010000001">
    <property type="protein sequence ID" value="MDY0408997.1"/>
    <property type="molecule type" value="Genomic_DNA"/>
</dbReference>
<name>A0ABU5CRJ0_9BACI</name>
<gene>
    <name evidence="2" type="ORF">RWD45_11065</name>
</gene>
<protein>
    <submittedName>
        <fullName evidence="2">Uncharacterized protein</fullName>
    </submittedName>
</protein>
<keyword evidence="1" id="KW-0812">Transmembrane</keyword>
<dbReference type="RefSeq" id="WP_320379695.1">
    <property type="nucleotide sequence ID" value="NZ_JAWDIQ010000001.1"/>
</dbReference>
<feature type="transmembrane region" description="Helical" evidence="1">
    <location>
        <begin position="68"/>
        <end position="90"/>
    </location>
</feature>
<proteinExistence type="predicted"/>
<keyword evidence="1" id="KW-1133">Transmembrane helix</keyword>
<sequence>MGTLPLKRWKIIWSKMLTLVMLTFFVLLATSLWGILLSVMFDRFGDWNYPVLIYGPDFSFRFMEMGTFILLCLLLFFIVLIFCYSWLFLYSVLIKRTFMAIVLTILTLVLGIQLSGSEIVLNQSLAPINPFHYFHIIDMITMEYALTAENFNFTIWNGIFSLVIASFIIVCISYFIFSRKAT</sequence>
<comment type="caution">
    <text evidence="2">The sequence shown here is derived from an EMBL/GenBank/DDBJ whole genome shotgun (WGS) entry which is preliminary data.</text>
</comment>
<evidence type="ECO:0000313" key="2">
    <source>
        <dbReference type="EMBL" id="MDY0408997.1"/>
    </source>
</evidence>
<dbReference type="Proteomes" id="UP001275315">
    <property type="component" value="Unassembled WGS sequence"/>
</dbReference>
<organism evidence="2 3">
    <name type="scientific">Paracerasibacillus soli</name>
    <dbReference type="NCBI Taxonomy" id="480284"/>
    <lineage>
        <taxon>Bacteria</taxon>
        <taxon>Bacillati</taxon>
        <taxon>Bacillota</taxon>
        <taxon>Bacilli</taxon>
        <taxon>Bacillales</taxon>
        <taxon>Bacillaceae</taxon>
        <taxon>Paracerasibacillus</taxon>
    </lineage>
</organism>
<evidence type="ECO:0000256" key="1">
    <source>
        <dbReference type="SAM" id="Phobius"/>
    </source>
</evidence>
<feature type="transmembrane region" description="Helical" evidence="1">
    <location>
        <begin position="97"/>
        <end position="116"/>
    </location>
</feature>